<evidence type="ECO:0000256" key="8">
    <source>
        <dbReference type="SAM" id="MobiDB-lite"/>
    </source>
</evidence>
<feature type="region of interest" description="Disordered" evidence="8">
    <location>
        <begin position="1"/>
        <end position="20"/>
    </location>
</feature>
<evidence type="ECO:0000313" key="12">
    <source>
        <dbReference type="Proteomes" id="UP001161247"/>
    </source>
</evidence>
<evidence type="ECO:0000259" key="10">
    <source>
        <dbReference type="Pfam" id="PF08100"/>
    </source>
</evidence>
<dbReference type="GO" id="GO:0032259">
    <property type="term" value="P:methylation"/>
    <property type="evidence" value="ECO:0007669"/>
    <property type="project" value="UniProtKB-KW"/>
</dbReference>
<dbReference type="GO" id="GO:0009813">
    <property type="term" value="P:flavonoid biosynthetic process"/>
    <property type="evidence" value="ECO:0007669"/>
    <property type="project" value="UniProtKB-ARBA"/>
</dbReference>
<dbReference type="Gene3D" id="3.40.50.150">
    <property type="entry name" value="Vaccinia Virus protein VP39"/>
    <property type="match status" value="1"/>
</dbReference>
<dbReference type="GO" id="GO:0046983">
    <property type="term" value="F:protein dimerization activity"/>
    <property type="evidence" value="ECO:0007669"/>
    <property type="project" value="InterPro"/>
</dbReference>
<dbReference type="InterPro" id="IPR036390">
    <property type="entry name" value="WH_DNA-bd_sf"/>
</dbReference>
<evidence type="ECO:0000256" key="7">
    <source>
        <dbReference type="PIRSR" id="PIRSR005739-1"/>
    </source>
</evidence>
<accession>A0AAV1CYP6</accession>
<keyword evidence="12" id="KW-1185">Reference proteome</keyword>
<dbReference type="Pfam" id="PF08100">
    <property type="entry name" value="Dimerisation"/>
    <property type="match status" value="1"/>
</dbReference>
<dbReference type="EMBL" id="OX459120">
    <property type="protein sequence ID" value="CAI9100565.1"/>
    <property type="molecule type" value="Genomic_DNA"/>
</dbReference>
<dbReference type="GO" id="GO:0008757">
    <property type="term" value="F:S-adenosylmethionine-dependent methyltransferase activity"/>
    <property type="evidence" value="ECO:0007669"/>
    <property type="project" value="UniProtKB-ARBA"/>
</dbReference>
<dbReference type="Gene3D" id="1.10.10.10">
    <property type="entry name" value="Winged helix-like DNA-binding domain superfamily/Winged helix DNA-binding domain"/>
    <property type="match status" value="1"/>
</dbReference>
<keyword evidence="3" id="KW-0949">S-adenosyl-L-methionine</keyword>
<feature type="domain" description="O-methyltransferase dimerisation" evidence="10">
    <location>
        <begin position="31"/>
        <end position="127"/>
    </location>
</feature>
<keyword evidence="1" id="KW-0489">Methyltransferase</keyword>
<protein>
    <recommendedName>
        <fullName evidence="5">Caffeic acid 3-O-methyltransferase</fullName>
    </recommendedName>
    <alternativeName>
        <fullName evidence="6">S-adenosysl-L-methionine:caffeic acid 3-O-methyltransferase</fullName>
    </alternativeName>
</protein>
<proteinExistence type="inferred from homology"/>
<dbReference type="PANTHER" id="PTHR11746">
    <property type="entry name" value="O-METHYLTRANSFERASE"/>
    <property type="match status" value="1"/>
</dbReference>
<evidence type="ECO:0000256" key="1">
    <source>
        <dbReference type="ARBA" id="ARBA00022603"/>
    </source>
</evidence>
<dbReference type="GO" id="GO:0008171">
    <property type="term" value="F:O-methyltransferase activity"/>
    <property type="evidence" value="ECO:0007669"/>
    <property type="project" value="InterPro"/>
</dbReference>
<name>A0AAV1CYP6_OLDCO</name>
<dbReference type="FunFam" id="3.40.50.150:FF:000061">
    <property type="entry name" value="Caffeic acid O-methyltransferase"/>
    <property type="match status" value="1"/>
</dbReference>
<dbReference type="AlphaFoldDB" id="A0AAV1CYP6"/>
<evidence type="ECO:0000256" key="3">
    <source>
        <dbReference type="ARBA" id="ARBA00022691"/>
    </source>
</evidence>
<reference evidence="11" key="1">
    <citation type="submission" date="2023-03" db="EMBL/GenBank/DDBJ databases">
        <authorList>
            <person name="Julca I."/>
        </authorList>
    </citation>
    <scope>NUCLEOTIDE SEQUENCE</scope>
</reference>
<evidence type="ECO:0000256" key="4">
    <source>
        <dbReference type="ARBA" id="ARBA00034481"/>
    </source>
</evidence>
<evidence type="ECO:0000256" key="5">
    <source>
        <dbReference type="ARBA" id="ARBA00070001"/>
    </source>
</evidence>
<feature type="domain" description="O-methyltransferase C-terminal" evidence="9">
    <location>
        <begin position="150"/>
        <end position="355"/>
    </location>
</feature>
<dbReference type="InterPro" id="IPR012967">
    <property type="entry name" value="COMT_dimerisation"/>
</dbReference>
<dbReference type="FunFam" id="1.10.10.10:FF:000357">
    <property type="entry name" value="Caffeic acid 3-O-methyltransferase"/>
    <property type="match status" value="1"/>
</dbReference>
<evidence type="ECO:0000313" key="11">
    <source>
        <dbReference type="EMBL" id="CAI9100565.1"/>
    </source>
</evidence>
<comment type="similarity">
    <text evidence="4">Belongs to the class I-like SAM-binding methyltransferase superfamily. Cation-independent O-methyltransferase family. COMT subfamily.</text>
</comment>
<organism evidence="11 12">
    <name type="scientific">Oldenlandia corymbosa var. corymbosa</name>
    <dbReference type="NCBI Taxonomy" id="529605"/>
    <lineage>
        <taxon>Eukaryota</taxon>
        <taxon>Viridiplantae</taxon>
        <taxon>Streptophyta</taxon>
        <taxon>Embryophyta</taxon>
        <taxon>Tracheophyta</taxon>
        <taxon>Spermatophyta</taxon>
        <taxon>Magnoliopsida</taxon>
        <taxon>eudicotyledons</taxon>
        <taxon>Gunneridae</taxon>
        <taxon>Pentapetalae</taxon>
        <taxon>asterids</taxon>
        <taxon>lamiids</taxon>
        <taxon>Gentianales</taxon>
        <taxon>Rubiaceae</taxon>
        <taxon>Rubioideae</taxon>
        <taxon>Spermacoceae</taxon>
        <taxon>Hedyotis-Oldenlandia complex</taxon>
        <taxon>Oldenlandia</taxon>
    </lineage>
</organism>
<dbReference type="InterPro" id="IPR029063">
    <property type="entry name" value="SAM-dependent_MTases_sf"/>
</dbReference>
<sequence length="374" mass="41189">MESITKTLVPNAHENKNGGDQKANYFSQAIHLVTSASLPMVLYNAIKLNLFEIIAKSTSHGEKLSPAQIASKLPTKNPDAASMIDRMLLLLATYSVFTCDVVEVACEDGVKYERVYGLSPVGEFFVPDEEGNTIAYLAKMLQDKVFIHSWYELDNAILEGGVPFDRVYGMNQFEYNGTDPRFNELFNKGLTGLTSTTMKHLLNEYEGFEGLNTLVDVGGGFGVTLHKIVSKYPQIKGINFDLPHVVENAPSYPGVEHIGGDMFKSVPKGDAIFMKGVIHDWGDGQCLKLLKNCFEALPDNGKVIVIDFILPLKPDTTVFARTVCQTDNLMMAVNPGGKERPEVEFQALAIGAGFKGIKLIRRHGGNIGVIEMYK</sequence>
<dbReference type="Pfam" id="PF00891">
    <property type="entry name" value="Methyltransf_2"/>
    <property type="match status" value="1"/>
</dbReference>
<dbReference type="PROSITE" id="PS51683">
    <property type="entry name" value="SAM_OMT_II"/>
    <property type="match status" value="1"/>
</dbReference>
<evidence type="ECO:0000259" key="9">
    <source>
        <dbReference type="Pfam" id="PF00891"/>
    </source>
</evidence>
<dbReference type="InterPro" id="IPR001077">
    <property type="entry name" value="COMT_C"/>
</dbReference>
<dbReference type="InterPro" id="IPR036388">
    <property type="entry name" value="WH-like_DNA-bd_sf"/>
</dbReference>
<dbReference type="SUPFAM" id="SSF46785">
    <property type="entry name" value="Winged helix' DNA-binding domain"/>
    <property type="match status" value="1"/>
</dbReference>
<gene>
    <name evidence="11" type="ORF">OLC1_LOCUS10363</name>
</gene>
<dbReference type="PIRSF" id="PIRSF005739">
    <property type="entry name" value="O-mtase"/>
    <property type="match status" value="1"/>
</dbReference>
<feature type="active site" description="Proton acceptor" evidence="7">
    <location>
        <position position="279"/>
    </location>
</feature>
<dbReference type="Proteomes" id="UP001161247">
    <property type="component" value="Chromosome 3"/>
</dbReference>
<evidence type="ECO:0000256" key="6">
    <source>
        <dbReference type="ARBA" id="ARBA00075404"/>
    </source>
</evidence>
<dbReference type="InterPro" id="IPR016461">
    <property type="entry name" value="COMT-like"/>
</dbReference>
<dbReference type="SUPFAM" id="SSF53335">
    <property type="entry name" value="S-adenosyl-L-methionine-dependent methyltransferases"/>
    <property type="match status" value="1"/>
</dbReference>
<evidence type="ECO:0000256" key="2">
    <source>
        <dbReference type="ARBA" id="ARBA00022679"/>
    </source>
</evidence>
<keyword evidence="2" id="KW-0808">Transferase</keyword>